<keyword evidence="2" id="KW-1185">Reference proteome</keyword>
<dbReference type="Proteomes" id="UP000245626">
    <property type="component" value="Unassembled WGS sequence"/>
</dbReference>
<protein>
    <submittedName>
        <fullName evidence="1">Uncharacterized protein</fullName>
    </submittedName>
</protein>
<gene>
    <name evidence="1" type="ORF">IE53DRAFT_383562</name>
</gene>
<name>A0ACD0P798_9BASI</name>
<sequence>MLCLLRLLLTSSHSFISPTPSPPSTRSRSANRIPSFPFRIKPFHLSHTSTSQLPTQGQAMTDHKPYIVIFKSDAPQSAIDEQKAKIKEQGGTLKQVFDSEIMRGFSATMPQAFAQDLTTASLGGKHEHIEYVEPDSEVKTL</sequence>
<evidence type="ECO:0000313" key="1">
    <source>
        <dbReference type="EMBL" id="PWN53925.1"/>
    </source>
</evidence>
<organism evidence="1 2">
    <name type="scientific">Violaceomyces palustris</name>
    <dbReference type="NCBI Taxonomy" id="1673888"/>
    <lineage>
        <taxon>Eukaryota</taxon>
        <taxon>Fungi</taxon>
        <taxon>Dikarya</taxon>
        <taxon>Basidiomycota</taxon>
        <taxon>Ustilaginomycotina</taxon>
        <taxon>Ustilaginomycetes</taxon>
        <taxon>Violaceomycetales</taxon>
        <taxon>Violaceomycetaceae</taxon>
        <taxon>Violaceomyces</taxon>
    </lineage>
</organism>
<proteinExistence type="predicted"/>
<reference evidence="1 2" key="1">
    <citation type="journal article" date="2018" name="Mol. Biol. Evol.">
        <title>Broad Genomic Sampling Reveals a Smut Pathogenic Ancestry of the Fungal Clade Ustilaginomycotina.</title>
        <authorList>
            <person name="Kijpornyongpan T."/>
            <person name="Mondo S.J."/>
            <person name="Barry K."/>
            <person name="Sandor L."/>
            <person name="Lee J."/>
            <person name="Lipzen A."/>
            <person name="Pangilinan J."/>
            <person name="LaButti K."/>
            <person name="Hainaut M."/>
            <person name="Henrissat B."/>
            <person name="Grigoriev I.V."/>
            <person name="Spatafora J.W."/>
            <person name="Aime M.C."/>
        </authorList>
    </citation>
    <scope>NUCLEOTIDE SEQUENCE [LARGE SCALE GENOMIC DNA]</scope>
    <source>
        <strain evidence="1 2">SA 807</strain>
    </source>
</reference>
<evidence type="ECO:0000313" key="2">
    <source>
        <dbReference type="Proteomes" id="UP000245626"/>
    </source>
</evidence>
<dbReference type="EMBL" id="KZ819704">
    <property type="protein sequence ID" value="PWN53925.1"/>
    <property type="molecule type" value="Genomic_DNA"/>
</dbReference>
<accession>A0ACD0P798</accession>